<keyword evidence="4" id="KW-1185">Reference proteome</keyword>
<dbReference type="AlphaFoldDB" id="A0AA86R8W5"/>
<keyword evidence="1" id="KW-0812">Transmembrane</keyword>
<evidence type="ECO:0000313" key="2">
    <source>
        <dbReference type="EMBL" id="CAI9963695.1"/>
    </source>
</evidence>
<evidence type="ECO:0000313" key="3">
    <source>
        <dbReference type="EMBL" id="CAL6020464.1"/>
    </source>
</evidence>
<accession>A0AA86R8W5</accession>
<gene>
    <name evidence="3" type="ORF">HINF_LOCUS27485</name>
    <name evidence="2" type="ORF">HINF_LOCUS51340</name>
</gene>
<feature type="transmembrane region" description="Helical" evidence="1">
    <location>
        <begin position="59"/>
        <end position="79"/>
    </location>
</feature>
<feature type="transmembrane region" description="Helical" evidence="1">
    <location>
        <begin position="20"/>
        <end position="47"/>
    </location>
</feature>
<sequence length="146" mass="17192">MIKCSKWMTNCLQRSQLSSILILCNLLIIGILLITAITTIILLSNIFKKSPVKIDLNRNKFISSFLIVSMVFRIFYWVQNYWDFEPNSFPSVIEIVFSLTSMLFMYLSQSVFVKSWLLNFQRKSSQQTQSTINRTFWIILWSPSQL</sequence>
<dbReference type="Proteomes" id="UP001642409">
    <property type="component" value="Unassembled WGS sequence"/>
</dbReference>
<keyword evidence="1" id="KW-0472">Membrane</keyword>
<dbReference type="EMBL" id="CAXDID020000085">
    <property type="protein sequence ID" value="CAL6020464.1"/>
    <property type="molecule type" value="Genomic_DNA"/>
</dbReference>
<proteinExistence type="predicted"/>
<evidence type="ECO:0000256" key="1">
    <source>
        <dbReference type="SAM" id="Phobius"/>
    </source>
</evidence>
<reference evidence="3 4" key="2">
    <citation type="submission" date="2024-07" db="EMBL/GenBank/DDBJ databases">
        <authorList>
            <person name="Akdeniz Z."/>
        </authorList>
    </citation>
    <scope>NUCLEOTIDE SEQUENCE [LARGE SCALE GENOMIC DNA]</scope>
</reference>
<organism evidence="2">
    <name type="scientific">Hexamita inflata</name>
    <dbReference type="NCBI Taxonomy" id="28002"/>
    <lineage>
        <taxon>Eukaryota</taxon>
        <taxon>Metamonada</taxon>
        <taxon>Diplomonadida</taxon>
        <taxon>Hexamitidae</taxon>
        <taxon>Hexamitinae</taxon>
        <taxon>Hexamita</taxon>
    </lineage>
</organism>
<dbReference type="EMBL" id="CATOUU010000969">
    <property type="protein sequence ID" value="CAI9963695.1"/>
    <property type="molecule type" value="Genomic_DNA"/>
</dbReference>
<comment type="caution">
    <text evidence="2">The sequence shown here is derived from an EMBL/GenBank/DDBJ whole genome shotgun (WGS) entry which is preliminary data.</text>
</comment>
<protein>
    <submittedName>
        <fullName evidence="3">Hypothetical_protein</fullName>
    </submittedName>
</protein>
<keyword evidence="1" id="KW-1133">Transmembrane helix</keyword>
<feature type="transmembrane region" description="Helical" evidence="1">
    <location>
        <begin position="91"/>
        <end position="113"/>
    </location>
</feature>
<name>A0AA86R8W5_9EUKA</name>
<evidence type="ECO:0000313" key="4">
    <source>
        <dbReference type="Proteomes" id="UP001642409"/>
    </source>
</evidence>
<reference evidence="2" key="1">
    <citation type="submission" date="2023-06" db="EMBL/GenBank/DDBJ databases">
        <authorList>
            <person name="Kurt Z."/>
        </authorList>
    </citation>
    <scope>NUCLEOTIDE SEQUENCE</scope>
</reference>